<dbReference type="InterPro" id="IPR005471">
    <property type="entry name" value="Tscrpt_reg_IclR_N"/>
</dbReference>
<evidence type="ECO:0000259" key="4">
    <source>
        <dbReference type="PROSITE" id="PS51077"/>
    </source>
</evidence>
<dbReference type="Gene3D" id="3.30.450.40">
    <property type="match status" value="2"/>
</dbReference>
<evidence type="ECO:0000313" key="7">
    <source>
        <dbReference type="Proteomes" id="UP001501074"/>
    </source>
</evidence>
<dbReference type="SMART" id="SM00346">
    <property type="entry name" value="HTH_ICLR"/>
    <property type="match status" value="1"/>
</dbReference>
<reference evidence="7" key="1">
    <citation type="journal article" date="2019" name="Int. J. Syst. Evol. Microbiol.">
        <title>The Global Catalogue of Microorganisms (GCM) 10K type strain sequencing project: providing services to taxonomists for standard genome sequencing and annotation.</title>
        <authorList>
            <consortium name="The Broad Institute Genomics Platform"/>
            <consortium name="The Broad Institute Genome Sequencing Center for Infectious Disease"/>
            <person name="Wu L."/>
            <person name="Ma J."/>
        </authorList>
    </citation>
    <scope>NUCLEOTIDE SEQUENCE [LARGE SCALE GENOMIC DNA]</scope>
    <source>
        <strain evidence="7">JCM 16902</strain>
    </source>
</reference>
<keyword evidence="1" id="KW-0805">Transcription regulation</keyword>
<dbReference type="InterPro" id="IPR036390">
    <property type="entry name" value="WH_DNA-bd_sf"/>
</dbReference>
<organism evidence="6 7">
    <name type="scientific">Kineosporia mesophila</name>
    <dbReference type="NCBI Taxonomy" id="566012"/>
    <lineage>
        <taxon>Bacteria</taxon>
        <taxon>Bacillati</taxon>
        <taxon>Actinomycetota</taxon>
        <taxon>Actinomycetes</taxon>
        <taxon>Kineosporiales</taxon>
        <taxon>Kineosporiaceae</taxon>
        <taxon>Kineosporia</taxon>
    </lineage>
</organism>
<keyword evidence="3" id="KW-0804">Transcription</keyword>
<feature type="domain" description="IclR-ED" evidence="5">
    <location>
        <begin position="65"/>
        <end position="215"/>
    </location>
</feature>
<dbReference type="Proteomes" id="UP001501074">
    <property type="component" value="Unassembled WGS sequence"/>
</dbReference>
<name>A0ABP7ALF5_9ACTN</name>
<dbReference type="InterPro" id="IPR036388">
    <property type="entry name" value="WH-like_DNA-bd_sf"/>
</dbReference>
<dbReference type="InterPro" id="IPR029016">
    <property type="entry name" value="GAF-like_dom_sf"/>
</dbReference>
<dbReference type="EMBL" id="BAAAZO010000012">
    <property type="protein sequence ID" value="GAA3635516.1"/>
    <property type="molecule type" value="Genomic_DNA"/>
</dbReference>
<gene>
    <name evidence="6" type="ORF">GCM10022223_62430</name>
</gene>
<comment type="caution">
    <text evidence="6">The sequence shown here is derived from an EMBL/GenBank/DDBJ whole genome shotgun (WGS) entry which is preliminary data.</text>
</comment>
<accession>A0ABP7ALF5</accession>
<dbReference type="SUPFAM" id="SSF55781">
    <property type="entry name" value="GAF domain-like"/>
    <property type="match status" value="1"/>
</dbReference>
<dbReference type="SUPFAM" id="SSF46785">
    <property type="entry name" value="Winged helix' DNA-binding domain"/>
    <property type="match status" value="1"/>
</dbReference>
<feature type="domain" description="HTH iclR-type" evidence="4">
    <location>
        <begin position="10"/>
        <end position="71"/>
    </location>
</feature>
<dbReference type="PANTHER" id="PTHR30136">
    <property type="entry name" value="HELIX-TURN-HELIX TRANSCRIPTIONAL REGULATOR, ICLR FAMILY"/>
    <property type="match status" value="1"/>
</dbReference>
<dbReference type="PROSITE" id="PS51077">
    <property type="entry name" value="HTH_ICLR"/>
    <property type="match status" value="1"/>
</dbReference>
<evidence type="ECO:0000256" key="2">
    <source>
        <dbReference type="ARBA" id="ARBA00023125"/>
    </source>
</evidence>
<dbReference type="Pfam" id="PF09339">
    <property type="entry name" value="HTH_IclR"/>
    <property type="match status" value="1"/>
</dbReference>
<sequence>MTDGSAAAPLQTLSRGITALEVLAGADTALSIGQLAARLGLHRSIVYRIVRTLEGHGLVSRDPAGDLKLGAGLATLARNVSRDLQTAALPELTTLAHELGMTAFLVVLDQNEAVTLVSVEPRAAFAAVAQRPGTRHPLDQGAPGRAVRRLVTRVPGERFYETSHGEVIPGLSCVAVPLEVPGQPPAALAVVYLTGADVEVEAIGRRLAQAAHRTR</sequence>
<evidence type="ECO:0000259" key="5">
    <source>
        <dbReference type="PROSITE" id="PS51078"/>
    </source>
</evidence>
<proteinExistence type="predicted"/>
<dbReference type="PANTHER" id="PTHR30136:SF24">
    <property type="entry name" value="HTH-TYPE TRANSCRIPTIONAL REPRESSOR ALLR"/>
    <property type="match status" value="1"/>
</dbReference>
<protein>
    <recommendedName>
        <fullName evidence="8">IclR family transcriptional regulator</fullName>
    </recommendedName>
</protein>
<evidence type="ECO:0008006" key="8">
    <source>
        <dbReference type="Google" id="ProtNLM"/>
    </source>
</evidence>
<evidence type="ECO:0000313" key="6">
    <source>
        <dbReference type="EMBL" id="GAA3635516.1"/>
    </source>
</evidence>
<keyword evidence="2" id="KW-0238">DNA-binding</keyword>
<dbReference type="InterPro" id="IPR014757">
    <property type="entry name" value="Tscrpt_reg_IclR_C"/>
</dbReference>
<dbReference type="PROSITE" id="PS51078">
    <property type="entry name" value="ICLR_ED"/>
    <property type="match status" value="1"/>
</dbReference>
<keyword evidence="7" id="KW-1185">Reference proteome</keyword>
<dbReference type="Gene3D" id="1.10.10.10">
    <property type="entry name" value="Winged helix-like DNA-binding domain superfamily/Winged helix DNA-binding domain"/>
    <property type="match status" value="1"/>
</dbReference>
<dbReference type="InterPro" id="IPR050707">
    <property type="entry name" value="HTH_MetabolicPath_Reg"/>
</dbReference>
<evidence type="ECO:0000256" key="1">
    <source>
        <dbReference type="ARBA" id="ARBA00023015"/>
    </source>
</evidence>
<evidence type="ECO:0000256" key="3">
    <source>
        <dbReference type="ARBA" id="ARBA00023163"/>
    </source>
</evidence>